<name>A0AAZ3QN41_ONCTS</name>
<reference evidence="1" key="2">
    <citation type="submission" date="2025-08" db="UniProtKB">
        <authorList>
            <consortium name="Ensembl"/>
        </authorList>
    </citation>
    <scope>IDENTIFICATION</scope>
</reference>
<reference evidence="1" key="3">
    <citation type="submission" date="2025-09" db="UniProtKB">
        <authorList>
            <consortium name="Ensembl"/>
        </authorList>
    </citation>
    <scope>IDENTIFICATION</scope>
</reference>
<dbReference type="Ensembl" id="ENSOTST00005191163.1">
    <property type="protein sequence ID" value="ENSOTSP00005129685.1"/>
    <property type="gene ID" value="ENSOTSG00005022679.2"/>
</dbReference>
<reference evidence="2" key="1">
    <citation type="journal article" date="2018" name="PLoS ONE">
        <title>Chinook salmon (Oncorhynchus tshawytscha) genome and transcriptome.</title>
        <authorList>
            <person name="Christensen K.A."/>
            <person name="Leong J.S."/>
            <person name="Sakhrani D."/>
            <person name="Biagi C.A."/>
            <person name="Minkley D.R."/>
            <person name="Withler R.E."/>
            <person name="Rondeau E.B."/>
            <person name="Koop B.F."/>
            <person name="Devlin R.H."/>
        </authorList>
    </citation>
    <scope>NUCLEOTIDE SEQUENCE [LARGE SCALE GENOMIC DNA]</scope>
</reference>
<evidence type="ECO:0000313" key="1">
    <source>
        <dbReference type="Ensembl" id="ENSOTSP00005129685.1"/>
    </source>
</evidence>
<keyword evidence="2" id="KW-1185">Reference proteome</keyword>
<accession>A0AAZ3QN41</accession>
<dbReference type="GeneTree" id="ENSGT00940000155362"/>
<protein>
    <recommendedName>
        <fullName evidence="3">Laminin EGF-like domain-containing protein</fullName>
    </recommendedName>
</protein>
<dbReference type="Proteomes" id="UP000694402">
    <property type="component" value="Unassembled WGS sequence"/>
</dbReference>
<dbReference type="AlphaFoldDB" id="A0AAZ3QN41"/>
<proteinExistence type="predicted"/>
<organism evidence="1 2">
    <name type="scientific">Oncorhynchus tshawytscha</name>
    <name type="common">Chinook salmon</name>
    <name type="synonym">Salmo tshawytscha</name>
    <dbReference type="NCBI Taxonomy" id="74940"/>
    <lineage>
        <taxon>Eukaryota</taxon>
        <taxon>Metazoa</taxon>
        <taxon>Chordata</taxon>
        <taxon>Craniata</taxon>
        <taxon>Vertebrata</taxon>
        <taxon>Euteleostomi</taxon>
        <taxon>Actinopterygii</taxon>
        <taxon>Neopterygii</taxon>
        <taxon>Teleostei</taxon>
        <taxon>Protacanthopterygii</taxon>
        <taxon>Salmoniformes</taxon>
        <taxon>Salmonidae</taxon>
        <taxon>Salmoninae</taxon>
        <taxon>Oncorhynchus</taxon>
    </lineage>
</organism>
<evidence type="ECO:0000313" key="2">
    <source>
        <dbReference type="Proteomes" id="UP000694402"/>
    </source>
</evidence>
<evidence type="ECO:0008006" key="3">
    <source>
        <dbReference type="Google" id="ProtNLM"/>
    </source>
</evidence>
<sequence>MMDSFITGHTVSNCFNLPIETTVTTPLTKTEGICCSSVEAWVCTLSTEDVAGENCDHCKLGFHHLLGERLRGCEKCYCSSIASNCSDSHWTYSNETSMAGWSLTEADGEGKVWPTPSRDRDWPQILSNNNQEARRHLPAVYY</sequence>